<name>A0ABN8S2Y6_9CNID</name>
<protein>
    <submittedName>
        <fullName evidence="2">Uncharacterized protein</fullName>
    </submittedName>
</protein>
<evidence type="ECO:0000313" key="2">
    <source>
        <dbReference type="EMBL" id="CAH3185111.1"/>
    </source>
</evidence>
<evidence type="ECO:0000256" key="1">
    <source>
        <dbReference type="SAM" id="MobiDB-lite"/>
    </source>
</evidence>
<dbReference type="EMBL" id="CALNXI010002235">
    <property type="protein sequence ID" value="CAH3185111.1"/>
    <property type="molecule type" value="Genomic_DNA"/>
</dbReference>
<dbReference type="Proteomes" id="UP001159427">
    <property type="component" value="Unassembled WGS sequence"/>
</dbReference>
<proteinExistence type="predicted"/>
<feature type="compositionally biased region" description="Acidic residues" evidence="1">
    <location>
        <begin position="126"/>
        <end position="155"/>
    </location>
</feature>
<gene>
    <name evidence="2" type="ORF">PEVE_00015910</name>
</gene>
<organism evidence="2 3">
    <name type="scientific">Porites evermanni</name>
    <dbReference type="NCBI Taxonomy" id="104178"/>
    <lineage>
        <taxon>Eukaryota</taxon>
        <taxon>Metazoa</taxon>
        <taxon>Cnidaria</taxon>
        <taxon>Anthozoa</taxon>
        <taxon>Hexacorallia</taxon>
        <taxon>Scleractinia</taxon>
        <taxon>Fungiina</taxon>
        <taxon>Poritidae</taxon>
        <taxon>Porites</taxon>
    </lineage>
</organism>
<comment type="caution">
    <text evidence="2">The sequence shown here is derived from an EMBL/GenBank/DDBJ whole genome shotgun (WGS) entry which is preliminary data.</text>
</comment>
<reference evidence="2 3" key="1">
    <citation type="submission" date="2022-05" db="EMBL/GenBank/DDBJ databases">
        <authorList>
            <consortium name="Genoscope - CEA"/>
            <person name="William W."/>
        </authorList>
    </citation>
    <scope>NUCLEOTIDE SEQUENCE [LARGE SCALE GENOMIC DNA]</scope>
</reference>
<feature type="region of interest" description="Disordered" evidence="1">
    <location>
        <begin position="120"/>
        <end position="166"/>
    </location>
</feature>
<sequence length="466" mass="53453">MASYRKSLLTPHRSMMEMCCSCFMDTKYKCLRCKIPICNQCSVFEENEDVEGWRAGRSVAYCEACDRELKRATQGLTLSEEQTVLSFDIKQILKKKKKQRHQNIYKKQFIACFRSSETERDCKDNDEMEPLEEEEEGEEEEEEGEEEENVDEEEEPPKKKKKKRAKRGPRGLWKQDLVDDLVDIIITNDYYQRKLIFVNTKNQQNGKVYEKVLKELKSRAGGKGNSVPFTVAQVRTKFKKCISECKKAALTIKTATGVKRFQDDKNYGVWFDRLFELVKTRDSCRPDLATEPLMNVPVTDCNDDVDNEDQDLAKDHPSTQLFVPVKTAPKKRKRKGDNTEILTEAVNLLKTAVENDASKEMLAFLKEDIEKSREHELKLFKLLCTQDGLQQPSFYPPAPSYNPYMPPVAPPFRSGVMPGYARMYGGEPTGRPLPATSTATVTSDLLHNIMSENASSSDERPINRDL</sequence>
<keyword evidence="3" id="KW-1185">Reference proteome</keyword>
<evidence type="ECO:0000313" key="3">
    <source>
        <dbReference type="Proteomes" id="UP001159427"/>
    </source>
</evidence>
<accession>A0ABN8S2Y6</accession>